<name>A0ABP9B5T7_9ACTN</name>
<dbReference type="Proteomes" id="UP001501147">
    <property type="component" value="Unassembled WGS sequence"/>
</dbReference>
<gene>
    <name evidence="1" type="ORF">GCM10023329_48500</name>
</gene>
<organism evidence="1 2">
    <name type="scientific">Streptomyces sanyensis</name>
    <dbReference type="NCBI Taxonomy" id="568869"/>
    <lineage>
        <taxon>Bacteria</taxon>
        <taxon>Bacillati</taxon>
        <taxon>Actinomycetota</taxon>
        <taxon>Actinomycetes</taxon>
        <taxon>Kitasatosporales</taxon>
        <taxon>Streptomycetaceae</taxon>
        <taxon>Streptomyces</taxon>
    </lineage>
</organism>
<evidence type="ECO:0008006" key="3">
    <source>
        <dbReference type="Google" id="ProtNLM"/>
    </source>
</evidence>
<evidence type="ECO:0000313" key="2">
    <source>
        <dbReference type="Proteomes" id="UP001501147"/>
    </source>
</evidence>
<dbReference type="RefSeq" id="WP_345615573.1">
    <property type="nucleotide sequence ID" value="NZ_BAABJV010000017.1"/>
</dbReference>
<evidence type="ECO:0000313" key="1">
    <source>
        <dbReference type="EMBL" id="GAA4791039.1"/>
    </source>
</evidence>
<keyword evidence="2" id="KW-1185">Reference proteome</keyword>
<dbReference type="InterPro" id="IPR006311">
    <property type="entry name" value="TAT_signal"/>
</dbReference>
<comment type="caution">
    <text evidence="1">The sequence shown here is derived from an EMBL/GenBank/DDBJ whole genome shotgun (WGS) entry which is preliminary data.</text>
</comment>
<proteinExistence type="predicted"/>
<dbReference type="EMBL" id="BAABJV010000017">
    <property type="protein sequence ID" value="GAA4791039.1"/>
    <property type="molecule type" value="Genomic_DNA"/>
</dbReference>
<dbReference type="PROSITE" id="PS51318">
    <property type="entry name" value="TAT"/>
    <property type="match status" value="1"/>
</dbReference>
<protein>
    <recommendedName>
        <fullName evidence="3">Secreted protein</fullName>
    </recommendedName>
</protein>
<sequence>MKRSPSTPPARRRRGALRAAVALAAGLGLFAAGTGPAAAVPVRLDYPLSGTTTLAGTGSELALGPGVLKVTADLRAGTLTADTRLPPAPGRFELIGIVPVSVTTEFVEAEPTTGTIDLRTGELRTRTLLTLRLKDLKVAGIPTPVGSNCRTRVPAELALTSEPGFNALRGGVLSGEYTIPRFEHCLLATPLINLVIPGGGNTVRLTLGQPAPPSSS</sequence>
<accession>A0ABP9B5T7</accession>
<reference evidence="2" key="1">
    <citation type="journal article" date="2019" name="Int. J. Syst. Evol. Microbiol.">
        <title>The Global Catalogue of Microorganisms (GCM) 10K type strain sequencing project: providing services to taxonomists for standard genome sequencing and annotation.</title>
        <authorList>
            <consortium name="The Broad Institute Genomics Platform"/>
            <consortium name="The Broad Institute Genome Sequencing Center for Infectious Disease"/>
            <person name="Wu L."/>
            <person name="Ma J."/>
        </authorList>
    </citation>
    <scope>NUCLEOTIDE SEQUENCE [LARGE SCALE GENOMIC DNA]</scope>
    <source>
        <strain evidence="2">JCM 18324</strain>
    </source>
</reference>